<sequence>MYFMKLNIPFIYIQVCDHVLLRTRNSRGSHVGLEAERSSAKKESELSDLPLNSSEIISSIKPQTSSPQFCHCPVFSVPFINKKVDKVAYMLLELDGHYSHNTVMAKFVKSASVAGRAANICEMAEEEDEEVDSCGGQSARRTGTERLSSEDYAALSASAINLSSVTVVGGIARSSDRV</sequence>
<reference evidence="1" key="2">
    <citation type="submission" date="2022-01" db="EMBL/GenBank/DDBJ databases">
        <authorList>
            <person name="Yamashiro T."/>
            <person name="Shiraishi A."/>
            <person name="Satake H."/>
            <person name="Nakayama K."/>
        </authorList>
    </citation>
    <scope>NUCLEOTIDE SEQUENCE</scope>
</reference>
<accession>A0ABQ5ED77</accession>
<keyword evidence="2" id="KW-1185">Reference proteome</keyword>
<protein>
    <submittedName>
        <fullName evidence="1">Uncharacterized protein</fullName>
    </submittedName>
</protein>
<organism evidence="1 2">
    <name type="scientific">Tanacetum coccineum</name>
    <dbReference type="NCBI Taxonomy" id="301880"/>
    <lineage>
        <taxon>Eukaryota</taxon>
        <taxon>Viridiplantae</taxon>
        <taxon>Streptophyta</taxon>
        <taxon>Embryophyta</taxon>
        <taxon>Tracheophyta</taxon>
        <taxon>Spermatophyta</taxon>
        <taxon>Magnoliopsida</taxon>
        <taxon>eudicotyledons</taxon>
        <taxon>Gunneridae</taxon>
        <taxon>Pentapetalae</taxon>
        <taxon>asterids</taxon>
        <taxon>campanulids</taxon>
        <taxon>Asterales</taxon>
        <taxon>Asteraceae</taxon>
        <taxon>Asteroideae</taxon>
        <taxon>Anthemideae</taxon>
        <taxon>Anthemidinae</taxon>
        <taxon>Tanacetum</taxon>
    </lineage>
</organism>
<evidence type="ECO:0000313" key="2">
    <source>
        <dbReference type="Proteomes" id="UP001151760"/>
    </source>
</evidence>
<dbReference type="Proteomes" id="UP001151760">
    <property type="component" value="Unassembled WGS sequence"/>
</dbReference>
<name>A0ABQ5ED77_9ASTR</name>
<proteinExistence type="predicted"/>
<dbReference type="EMBL" id="BQNB010016188">
    <property type="protein sequence ID" value="GJT48865.1"/>
    <property type="molecule type" value="Genomic_DNA"/>
</dbReference>
<evidence type="ECO:0000313" key="1">
    <source>
        <dbReference type="EMBL" id="GJT48865.1"/>
    </source>
</evidence>
<reference evidence="1" key="1">
    <citation type="journal article" date="2022" name="Int. J. Mol. Sci.">
        <title>Draft Genome of Tanacetum Coccineum: Genomic Comparison of Closely Related Tanacetum-Family Plants.</title>
        <authorList>
            <person name="Yamashiro T."/>
            <person name="Shiraishi A."/>
            <person name="Nakayama K."/>
            <person name="Satake H."/>
        </authorList>
    </citation>
    <scope>NUCLEOTIDE SEQUENCE</scope>
</reference>
<comment type="caution">
    <text evidence="1">The sequence shown here is derived from an EMBL/GenBank/DDBJ whole genome shotgun (WGS) entry which is preliminary data.</text>
</comment>
<gene>
    <name evidence="1" type="ORF">Tco_0975022</name>
</gene>